<name>A0A7T4BN70_9CORY</name>
<dbReference type="AlphaFoldDB" id="A0A7T4BN70"/>
<accession>A0A7T4BN70</accession>
<dbReference type="GeneID" id="92760522"/>
<sequence length="213" mass="24012">MTTIDEFQSAVKALKEAFFQLESLKAERPVKPKPVRKMVPHFGPASPTPDRDWGLNLEDCLLHERLDERIPGGLLNMAHDALSYTTRGDRVIEPITGPMVCAHLWREADEIVQRFPVVEDLVELMVTQAGFIARECELRERSQGIEAGAPQAQARMTSSVICPLLAQRGYDVSPELLRQWVKRGKITAYVQGGRNYYKLEEILRVGLVDCHGC</sequence>
<dbReference type="Proteomes" id="UP000596145">
    <property type="component" value="Chromosome"/>
</dbReference>
<protein>
    <submittedName>
        <fullName evidence="1">Uncharacterized protein</fullName>
    </submittedName>
</protein>
<organism evidence="1 2">
    <name type="scientific">Corynebacterium glucuronolyticum</name>
    <dbReference type="NCBI Taxonomy" id="39791"/>
    <lineage>
        <taxon>Bacteria</taxon>
        <taxon>Bacillati</taxon>
        <taxon>Actinomycetota</taxon>
        <taxon>Actinomycetes</taxon>
        <taxon>Mycobacteriales</taxon>
        <taxon>Corynebacteriaceae</taxon>
        <taxon>Corynebacterium</taxon>
    </lineage>
</organism>
<dbReference type="RefSeq" id="WP_084036351.1">
    <property type="nucleotide sequence ID" value="NZ_CP066007.1"/>
</dbReference>
<gene>
    <name evidence="1" type="ORF">I6I10_07320</name>
</gene>
<evidence type="ECO:0000313" key="1">
    <source>
        <dbReference type="EMBL" id="QQB45347.1"/>
    </source>
</evidence>
<evidence type="ECO:0000313" key="2">
    <source>
        <dbReference type="Proteomes" id="UP000596145"/>
    </source>
</evidence>
<reference evidence="1 2" key="1">
    <citation type="submission" date="2020-12" db="EMBL/GenBank/DDBJ databases">
        <title>FDA dAtabase for Regulatory Grade micrObial Sequences (FDA-ARGOS): Supporting development and validation of Infectious Disease Dx tests.</title>
        <authorList>
            <person name="Sproer C."/>
            <person name="Gronow S."/>
            <person name="Severitt S."/>
            <person name="Schroder I."/>
            <person name="Tallon L."/>
            <person name="Sadzewicz L."/>
            <person name="Zhao X."/>
            <person name="Boylan J."/>
            <person name="Ott S."/>
            <person name="Bowen H."/>
            <person name="Vavikolanu K."/>
            <person name="Mehta A."/>
            <person name="Aluvathingal J."/>
            <person name="Nadendla S."/>
            <person name="Lowell S."/>
            <person name="Myers T."/>
            <person name="Yan Y."/>
            <person name="Sichtig H."/>
        </authorList>
    </citation>
    <scope>NUCLEOTIDE SEQUENCE [LARGE SCALE GENOMIC DNA]</scope>
    <source>
        <strain evidence="1 2">FDAARGOS_1053</strain>
    </source>
</reference>
<proteinExistence type="predicted"/>
<dbReference type="OrthoDB" id="4428092at2"/>
<dbReference type="EMBL" id="CP066007">
    <property type="protein sequence ID" value="QQB45347.1"/>
    <property type="molecule type" value="Genomic_DNA"/>
</dbReference>